<dbReference type="Pfam" id="PF07743">
    <property type="entry name" value="HSCB_C"/>
    <property type="match status" value="1"/>
</dbReference>
<keyword evidence="6" id="KW-1185">Reference proteome</keyword>
<dbReference type="Proteomes" id="UP000095751">
    <property type="component" value="Unassembled WGS sequence"/>
</dbReference>
<evidence type="ECO:0000256" key="2">
    <source>
        <dbReference type="ARBA" id="ARBA00023186"/>
    </source>
</evidence>
<evidence type="ECO:0000256" key="3">
    <source>
        <dbReference type="SAM" id="MobiDB-lite"/>
    </source>
</evidence>
<dbReference type="GO" id="GO:0051259">
    <property type="term" value="P:protein complex oligomerization"/>
    <property type="evidence" value="ECO:0007669"/>
    <property type="project" value="InterPro"/>
</dbReference>
<dbReference type="PANTHER" id="PTHR14021">
    <property type="entry name" value="IRON-SULFUR CLUSTER CO-CHAPERONE PROTEIN HSCB"/>
    <property type="match status" value="1"/>
</dbReference>
<dbReference type="KEGG" id="fcy:FRACYDRAFT_267575"/>
<dbReference type="GO" id="GO:0044571">
    <property type="term" value="P:[2Fe-2S] cluster assembly"/>
    <property type="evidence" value="ECO:0007669"/>
    <property type="project" value="InterPro"/>
</dbReference>
<evidence type="ECO:0000313" key="5">
    <source>
        <dbReference type="EMBL" id="OEU23681.1"/>
    </source>
</evidence>
<dbReference type="Gene3D" id="1.10.287.110">
    <property type="entry name" value="DnaJ domain"/>
    <property type="match status" value="1"/>
</dbReference>
<feature type="compositionally biased region" description="Low complexity" evidence="3">
    <location>
        <begin position="238"/>
        <end position="259"/>
    </location>
</feature>
<name>A0A1E7FZV5_9STRA</name>
<protein>
    <submittedName>
        <fullName evidence="5">HscB domain-containing co-chaperone</fullName>
    </submittedName>
</protein>
<dbReference type="AlphaFoldDB" id="A0A1E7FZV5"/>
<dbReference type="GO" id="GO:0051087">
    <property type="term" value="F:protein-folding chaperone binding"/>
    <property type="evidence" value="ECO:0007669"/>
    <property type="project" value="InterPro"/>
</dbReference>
<dbReference type="InterPro" id="IPR036386">
    <property type="entry name" value="HscB_C_sf"/>
</dbReference>
<gene>
    <name evidence="5" type="ORF">FRACYDRAFT_267575</name>
</gene>
<dbReference type="OrthoDB" id="448954at2759"/>
<dbReference type="EMBL" id="KV784353">
    <property type="protein sequence ID" value="OEU23681.1"/>
    <property type="molecule type" value="Genomic_DNA"/>
</dbReference>
<dbReference type="SUPFAM" id="SSF47144">
    <property type="entry name" value="HSC20 (HSCB), C-terminal oligomerisation domain"/>
    <property type="match status" value="1"/>
</dbReference>
<dbReference type="SUPFAM" id="SSF46565">
    <property type="entry name" value="Chaperone J-domain"/>
    <property type="match status" value="1"/>
</dbReference>
<reference evidence="5 6" key="1">
    <citation type="submission" date="2016-09" db="EMBL/GenBank/DDBJ databases">
        <title>Extensive genetic diversity and differential bi-allelic expression allows diatom success in the polar Southern Ocean.</title>
        <authorList>
            <consortium name="DOE Joint Genome Institute"/>
            <person name="Mock T."/>
            <person name="Otillar R.P."/>
            <person name="Strauss J."/>
            <person name="Dupont C."/>
            <person name="Frickenhaus S."/>
            <person name="Maumus F."/>
            <person name="Mcmullan M."/>
            <person name="Sanges R."/>
            <person name="Schmutz J."/>
            <person name="Toseland A."/>
            <person name="Valas R."/>
            <person name="Veluchamy A."/>
            <person name="Ward B.J."/>
            <person name="Allen A."/>
            <person name="Barry K."/>
            <person name="Falciatore A."/>
            <person name="Ferrante M."/>
            <person name="Fortunato A.E."/>
            <person name="Gloeckner G."/>
            <person name="Gruber A."/>
            <person name="Hipkin R."/>
            <person name="Janech M."/>
            <person name="Kroth P."/>
            <person name="Leese F."/>
            <person name="Lindquist E."/>
            <person name="Lyon B.R."/>
            <person name="Martin J."/>
            <person name="Mayer C."/>
            <person name="Parker M."/>
            <person name="Quesneville H."/>
            <person name="Raymond J."/>
            <person name="Uhlig C."/>
            <person name="Valentin K.U."/>
            <person name="Worden A.Z."/>
            <person name="Armbrust E.V."/>
            <person name="Bowler C."/>
            <person name="Green B."/>
            <person name="Moulton V."/>
            <person name="Van Oosterhout C."/>
            <person name="Grigoriev I."/>
        </authorList>
    </citation>
    <scope>NUCLEOTIDE SEQUENCE [LARGE SCALE GENOMIC DNA]</scope>
    <source>
        <strain evidence="5 6">CCMP1102</strain>
    </source>
</reference>
<dbReference type="InterPro" id="IPR009073">
    <property type="entry name" value="HscB_oligo_C"/>
</dbReference>
<evidence type="ECO:0000259" key="4">
    <source>
        <dbReference type="PROSITE" id="PS50076"/>
    </source>
</evidence>
<evidence type="ECO:0000256" key="1">
    <source>
        <dbReference type="ARBA" id="ARBA00010476"/>
    </source>
</evidence>
<dbReference type="PROSITE" id="PS50076">
    <property type="entry name" value="DNAJ_2"/>
    <property type="match status" value="1"/>
</dbReference>
<comment type="similarity">
    <text evidence="1">Belongs to the HscB family.</text>
</comment>
<dbReference type="GO" id="GO:0005739">
    <property type="term" value="C:mitochondrion"/>
    <property type="evidence" value="ECO:0007669"/>
    <property type="project" value="TreeGrafter"/>
</dbReference>
<dbReference type="PANTHER" id="PTHR14021:SF15">
    <property type="entry name" value="IRON-SULFUR CLUSTER CO-CHAPERONE PROTEIN HSCB"/>
    <property type="match status" value="1"/>
</dbReference>
<evidence type="ECO:0000313" key="6">
    <source>
        <dbReference type="Proteomes" id="UP000095751"/>
    </source>
</evidence>
<accession>A0A1E7FZV5</accession>
<dbReference type="SMART" id="SM00271">
    <property type="entry name" value="DnaJ"/>
    <property type="match status" value="1"/>
</dbReference>
<dbReference type="Gene3D" id="1.20.1280.20">
    <property type="entry name" value="HscB, C-terminal domain"/>
    <property type="match status" value="1"/>
</dbReference>
<sequence length="370" mass="43416">MTMMRMMTTMATTTTGTVTKNMIMMRSRAIMRRQLVSSSSSSSLLPLSSSYRRILPTTTTITTNNNSKHYVAATTRTAAYSSIRYNNILYEKRIWRKGKAATTSIQQVQVQVPSQQQRYYQQFIRRGFVHQSDTSDTNTTNNNNSEDGDGDDFFKLFDIPRKFGIALPLLKERYLKLMIEYHPDKQQHQQQQHQHQDRTSIITAETITNAYQILQLPHTRANHLLELYNCPLMEYDNTNDNNNNNDNKNNDNNNNNDNDMSQFVGMDFLMDMMEYRERIEDLVHANSNNKQDEFRTISKETRLLKNQCEESLKDLLDNNEDDDNDNNNNDTIVLFLLEDDDIKLQEARKLTAQLQYWYRLECTLKEEMDI</sequence>
<proteinExistence type="inferred from homology"/>
<dbReference type="InterPro" id="IPR036869">
    <property type="entry name" value="J_dom_sf"/>
</dbReference>
<dbReference type="InterPro" id="IPR001623">
    <property type="entry name" value="DnaJ_domain"/>
</dbReference>
<dbReference type="InterPro" id="IPR004640">
    <property type="entry name" value="HscB"/>
</dbReference>
<feature type="region of interest" description="Disordered" evidence="3">
    <location>
        <begin position="238"/>
        <end position="260"/>
    </location>
</feature>
<dbReference type="CDD" id="cd06257">
    <property type="entry name" value="DnaJ"/>
    <property type="match status" value="1"/>
</dbReference>
<dbReference type="InParanoid" id="A0A1E7FZV5"/>
<organism evidence="5 6">
    <name type="scientific">Fragilariopsis cylindrus CCMP1102</name>
    <dbReference type="NCBI Taxonomy" id="635003"/>
    <lineage>
        <taxon>Eukaryota</taxon>
        <taxon>Sar</taxon>
        <taxon>Stramenopiles</taxon>
        <taxon>Ochrophyta</taxon>
        <taxon>Bacillariophyta</taxon>
        <taxon>Bacillariophyceae</taxon>
        <taxon>Bacillariophycidae</taxon>
        <taxon>Bacillariales</taxon>
        <taxon>Bacillariaceae</taxon>
        <taxon>Fragilariopsis</taxon>
    </lineage>
</organism>
<keyword evidence="2" id="KW-0143">Chaperone</keyword>
<dbReference type="GO" id="GO:0001671">
    <property type="term" value="F:ATPase activator activity"/>
    <property type="evidence" value="ECO:0007669"/>
    <property type="project" value="InterPro"/>
</dbReference>
<feature type="domain" description="J" evidence="4">
    <location>
        <begin position="152"/>
        <end position="239"/>
    </location>
</feature>